<protein>
    <submittedName>
        <fullName evidence="1">DUF3006 domain-containing protein</fullName>
    </submittedName>
</protein>
<dbReference type="Proteomes" id="UP000698173">
    <property type="component" value="Unassembled WGS sequence"/>
</dbReference>
<proteinExistence type="predicted"/>
<dbReference type="AlphaFoldDB" id="A0A921FX45"/>
<dbReference type="EMBL" id="DYWT01000101">
    <property type="protein sequence ID" value="HJF31358.1"/>
    <property type="molecule type" value="Genomic_DNA"/>
</dbReference>
<comment type="caution">
    <text evidence="1">The sequence shown here is derived from an EMBL/GenBank/DDBJ whole genome shotgun (WGS) entry which is preliminary data.</text>
</comment>
<gene>
    <name evidence="1" type="ORF">K8V56_06205</name>
</gene>
<reference evidence="1" key="1">
    <citation type="journal article" date="2021" name="PeerJ">
        <title>Extensive microbial diversity within the chicken gut microbiome revealed by metagenomics and culture.</title>
        <authorList>
            <person name="Gilroy R."/>
            <person name="Ravi A."/>
            <person name="Getino M."/>
            <person name="Pursley I."/>
            <person name="Horton D.L."/>
            <person name="Alikhan N.F."/>
            <person name="Baker D."/>
            <person name="Gharbi K."/>
            <person name="Hall N."/>
            <person name="Watson M."/>
            <person name="Adriaenssens E.M."/>
            <person name="Foster-Nyarko E."/>
            <person name="Jarju S."/>
            <person name="Secka A."/>
            <person name="Antonio M."/>
            <person name="Oren A."/>
            <person name="Chaudhuri R.R."/>
            <person name="La Ragione R."/>
            <person name="Hildebrand F."/>
            <person name="Pallen M.J."/>
        </authorList>
    </citation>
    <scope>NUCLEOTIDE SEQUENCE</scope>
    <source>
        <strain evidence="1">CHK171-7178</strain>
    </source>
</reference>
<name>A0A921FX45_SPOPS</name>
<reference evidence="1" key="2">
    <citation type="submission" date="2021-09" db="EMBL/GenBank/DDBJ databases">
        <authorList>
            <person name="Gilroy R."/>
        </authorList>
    </citation>
    <scope>NUCLEOTIDE SEQUENCE</scope>
    <source>
        <strain evidence="1">CHK171-7178</strain>
    </source>
</reference>
<sequence length="87" mass="10368">MYSAYLDRFTDNEKALFLVEELQKEFHIAISSLPPDSTADKWFLVEVQEDEIISIQVDVRKSAEMKQEVENRMKRLKSNKTNRFKRN</sequence>
<evidence type="ECO:0000313" key="1">
    <source>
        <dbReference type="EMBL" id="HJF31358.1"/>
    </source>
</evidence>
<accession>A0A921FX45</accession>
<dbReference type="InterPro" id="IPR021377">
    <property type="entry name" value="DUF3006"/>
</dbReference>
<organism evidence="1 2">
    <name type="scientific">Sporosarcina psychrophila</name>
    <name type="common">Bacillus psychrophilus</name>
    <dbReference type="NCBI Taxonomy" id="1476"/>
    <lineage>
        <taxon>Bacteria</taxon>
        <taxon>Bacillati</taxon>
        <taxon>Bacillota</taxon>
        <taxon>Bacilli</taxon>
        <taxon>Bacillales</taxon>
        <taxon>Caryophanaceae</taxon>
        <taxon>Sporosarcina</taxon>
    </lineage>
</organism>
<evidence type="ECO:0000313" key="2">
    <source>
        <dbReference type="Proteomes" id="UP000698173"/>
    </source>
</evidence>
<dbReference type="Pfam" id="PF11213">
    <property type="entry name" value="DUF3006"/>
    <property type="match status" value="1"/>
</dbReference>